<comment type="caution">
    <text evidence="1">The sequence shown here is derived from an EMBL/GenBank/DDBJ whole genome shotgun (WGS) entry which is preliminary data.</text>
</comment>
<proteinExistence type="predicted"/>
<reference evidence="1 2" key="1">
    <citation type="submission" date="2022-05" db="EMBL/GenBank/DDBJ databases">
        <title>Genome Sequencing of Bee-Associated Microbes.</title>
        <authorList>
            <person name="Dunlap C."/>
        </authorList>
    </citation>
    <scope>NUCLEOTIDE SEQUENCE [LARGE SCALE GENOMIC DNA]</scope>
    <source>
        <strain evidence="1 2">NRRL BD-083</strain>
    </source>
</reference>
<dbReference type="EMBL" id="JAMDLZ010000055">
    <property type="protein sequence ID" value="MCY9549798.1"/>
    <property type="molecule type" value="Genomic_DNA"/>
</dbReference>
<name>A0ABT4EXL4_9BACI</name>
<accession>A0ABT4EXL4</accession>
<gene>
    <name evidence="1" type="ORF">M5W82_23265</name>
</gene>
<keyword evidence="2" id="KW-1185">Reference proteome</keyword>
<protein>
    <submittedName>
        <fullName evidence="1">Uncharacterized protein</fullName>
    </submittedName>
</protein>
<evidence type="ECO:0000313" key="1">
    <source>
        <dbReference type="EMBL" id="MCY9549798.1"/>
    </source>
</evidence>
<sequence>MKYKINGNFKKMKNKIGNRTDNEMLKLNNLEIKGRQGACVSDNNYKKKNSIMDYYAMYRRIY</sequence>
<evidence type="ECO:0000313" key="2">
    <source>
        <dbReference type="Proteomes" id="UP001527052"/>
    </source>
</evidence>
<dbReference type="RefSeq" id="WP_268639695.1">
    <property type="nucleotide sequence ID" value="NZ_JAMDLZ010000055.1"/>
</dbReference>
<dbReference type="Proteomes" id="UP001527052">
    <property type="component" value="Unassembled WGS sequence"/>
</dbReference>
<organism evidence="1 2">
    <name type="scientific">Lysinibacillus xylanilyticus</name>
    <dbReference type="NCBI Taxonomy" id="582475"/>
    <lineage>
        <taxon>Bacteria</taxon>
        <taxon>Bacillati</taxon>
        <taxon>Bacillota</taxon>
        <taxon>Bacilli</taxon>
        <taxon>Bacillales</taxon>
        <taxon>Bacillaceae</taxon>
        <taxon>Lysinibacillus</taxon>
    </lineage>
</organism>